<feature type="region of interest" description="Disordered" evidence="1">
    <location>
        <begin position="1"/>
        <end position="20"/>
    </location>
</feature>
<proteinExistence type="predicted"/>
<dbReference type="Pfam" id="PF01740">
    <property type="entry name" value="STAS"/>
    <property type="match status" value="1"/>
</dbReference>
<reference evidence="4" key="1">
    <citation type="submission" date="2016-06" db="EMBL/GenBank/DDBJ databases">
        <authorList>
            <person name="Varghese N."/>
            <person name="Submissions Spin"/>
        </authorList>
    </citation>
    <scope>NUCLEOTIDE SEQUENCE [LARGE SCALE GENOMIC DNA]</scope>
    <source>
        <strain evidence="4">DSM 44830</strain>
    </source>
</reference>
<gene>
    <name evidence="3" type="ORF">GA0070564_101914</name>
</gene>
<feature type="domain" description="STAS" evidence="2">
    <location>
        <begin position="37"/>
        <end position="142"/>
    </location>
</feature>
<dbReference type="AlphaFoldDB" id="A0A1C4V2I9"/>
<dbReference type="PROSITE" id="PS50801">
    <property type="entry name" value="STAS"/>
    <property type="match status" value="1"/>
</dbReference>
<evidence type="ECO:0000313" key="4">
    <source>
        <dbReference type="Proteomes" id="UP000199504"/>
    </source>
</evidence>
<evidence type="ECO:0000313" key="3">
    <source>
        <dbReference type="EMBL" id="SCE78310.1"/>
    </source>
</evidence>
<keyword evidence="4" id="KW-1185">Reference proteome</keyword>
<dbReference type="CDD" id="cd07043">
    <property type="entry name" value="STAS_anti-anti-sigma_factors"/>
    <property type="match status" value="1"/>
</dbReference>
<name>A0A1C4V2I9_9ACTN</name>
<dbReference type="STRING" id="262898.GA0070564_101914"/>
<organism evidence="3 4">
    <name type="scientific">Micromonospora mirobrigensis</name>
    <dbReference type="NCBI Taxonomy" id="262898"/>
    <lineage>
        <taxon>Bacteria</taxon>
        <taxon>Bacillati</taxon>
        <taxon>Actinomycetota</taxon>
        <taxon>Actinomycetes</taxon>
        <taxon>Micromonosporales</taxon>
        <taxon>Micromonosporaceae</taxon>
        <taxon>Micromonospora</taxon>
    </lineage>
</organism>
<evidence type="ECO:0000256" key="1">
    <source>
        <dbReference type="SAM" id="MobiDB-lite"/>
    </source>
</evidence>
<sequence length="166" mass="17785">MRLTRLRHRRSTRPAPDAPAPLSLARDALLTGDGPAILITISGEIDMSTAAVLVEFIARHARERPTEVLLDLSSVSFFGADGVRALEEADRLVSGAGGSLSVRAMSTVVRFVLSVTGTHDQFIRQTIREPTPPTVEAGSDRAAGPRSRHTWLAGSNGGHRRSRGGR</sequence>
<dbReference type="Gene3D" id="3.30.750.24">
    <property type="entry name" value="STAS domain"/>
    <property type="match status" value="1"/>
</dbReference>
<accession>A0A1C4V2I9</accession>
<dbReference type="InterPro" id="IPR036513">
    <property type="entry name" value="STAS_dom_sf"/>
</dbReference>
<feature type="region of interest" description="Disordered" evidence="1">
    <location>
        <begin position="129"/>
        <end position="166"/>
    </location>
</feature>
<dbReference type="OrthoDB" id="3400962at2"/>
<dbReference type="SUPFAM" id="SSF52091">
    <property type="entry name" value="SpoIIaa-like"/>
    <property type="match status" value="1"/>
</dbReference>
<dbReference type="InterPro" id="IPR002645">
    <property type="entry name" value="STAS_dom"/>
</dbReference>
<dbReference type="Proteomes" id="UP000199504">
    <property type="component" value="Unassembled WGS sequence"/>
</dbReference>
<dbReference type="EMBL" id="FMCX01000001">
    <property type="protein sequence ID" value="SCE78310.1"/>
    <property type="molecule type" value="Genomic_DNA"/>
</dbReference>
<dbReference type="RefSeq" id="WP_091602865.1">
    <property type="nucleotide sequence ID" value="NZ_FMCX01000001.1"/>
</dbReference>
<protein>
    <submittedName>
        <fullName evidence="3">Anti-anti-sigma factor</fullName>
    </submittedName>
</protein>
<feature type="compositionally biased region" description="Basic residues" evidence="1">
    <location>
        <begin position="1"/>
        <end position="12"/>
    </location>
</feature>
<evidence type="ECO:0000259" key="2">
    <source>
        <dbReference type="PROSITE" id="PS50801"/>
    </source>
</evidence>